<dbReference type="Gene3D" id="3.30.720.200">
    <property type="match status" value="1"/>
</dbReference>
<dbReference type="Gene3D" id="3.40.50.620">
    <property type="entry name" value="HUPs"/>
    <property type="match status" value="2"/>
</dbReference>
<evidence type="ECO:0000256" key="14">
    <source>
        <dbReference type="ARBA" id="ARBA00048359"/>
    </source>
</evidence>
<evidence type="ECO:0000259" key="17">
    <source>
        <dbReference type="Pfam" id="PF08264"/>
    </source>
</evidence>
<dbReference type="PANTHER" id="PTHR42780">
    <property type="entry name" value="SOLEUCYL-TRNA SYNTHETASE"/>
    <property type="match status" value="1"/>
</dbReference>
<comment type="catalytic activity">
    <reaction evidence="14 15">
        <text>tRNA(Ile) + L-isoleucine + ATP = L-isoleucyl-tRNA(Ile) + AMP + diphosphate</text>
        <dbReference type="Rhea" id="RHEA:11060"/>
        <dbReference type="Rhea" id="RHEA-COMP:9666"/>
        <dbReference type="Rhea" id="RHEA-COMP:9695"/>
        <dbReference type="ChEBI" id="CHEBI:30616"/>
        <dbReference type="ChEBI" id="CHEBI:33019"/>
        <dbReference type="ChEBI" id="CHEBI:58045"/>
        <dbReference type="ChEBI" id="CHEBI:78442"/>
        <dbReference type="ChEBI" id="CHEBI:78528"/>
        <dbReference type="ChEBI" id="CHEBI:456215"/>
        <dbReference type="EC" id="6.1.1.5"/>
    </reaction>
</comment>
<keyword evidence="11 15" id="KW-0648">Protein biosynthesis</keyword>
<dbReference type="RefSeq" id="WP_011745808.1">
    <property type="nucleotide sequence ID" value="NC_008639.1"/>
</dbReference>
<dbReference type="eggNOG" id="COG0060">
    <property type="taxonomic scope" value="Bacteria"/>
</dbReference>
<dbReference type="GO" id="GO:0000049">
    <property type="term" value="F:tRNA binding"/>
    <property type="evidence" value="ECO:0007669"/>
    <property type="project" value="InterPro"/>
</dbReference>
<evidence type="ECO:0000259" key="16">
    <source>
        <dbReference type="Pfam" id="PF00133"/>
    </source>
</evidence>
<dbReference type="EC" id="6.1.1.5" evidence="15"/>
<keyword evidence="7 15" id="KW-0479">Metal-binding</keyword>
<dbReference type="InterPro" id="IPR002301">
    <property type="entry name" value="Ile-tRNA-ligase"/>
</dbReference>
<dbReference type="Pfam" id="PF19302">
    <property type="entry name" value="DUF5915"/>
    <property type="match status" value="1"/>
</dbReference>
<dbReference type="OrthoDB" id="9810365at2"/>
<dbReference type="GO" id="GO:0005524">
    <property type="term" value="F:ATP binding"/>
    <property type="evidence" value="ECO:0007669"/>
    <property type="project" value="UniProtKB-UniRule"/>
</dbReference>
<keyword evidence="12 15" id="KW-0030">Aminoacyl-tRNA synthetase</keyword>
<dbReference type="CDD" id="cd00818">
    <property type="entry name" value="IleRS_core"/>
    <property type="match status" value="1"/>
</dbReference>
<dbReference type="HOGENOM" id="CLU_001493_1_1_10"/>
<comment type="domain">
    <text evidence="15">IleRS has two distinct active sites: one for aminoacylation and one for editing. The misactivated valine is translocated from the active site to the editing site, which sterically excludes the correctly activated isoleucine. The single editing site contains two valyl binding pockets, one specific for each substrate (Val-AMP or Val-tRNA(Ile)).</text>
</comment>
<dbReference type="GO" id="GO:0008270">
    <property type="term" value="F:zinc ion binding"/>
    <property type="evidence" value="ECO:0007669"/>
    <property type="project" value="UniProtKB-UniRule"/>
</dbReference>
<dbReference type="GO" id="GO:0006428">
    <property type="term" value="P:isoleucyl-tRNA aminoacylation"/>
    <property type="evidence" value="ECO:0007669"/>
    <property type="project" value="UniProtKB-UniRule"/>
</dbReference>
<evidence type="ECO:0000256" key="6">
    <source>
        <dbReference type="ARBA" id="ARBA00022598"/>
    </source>
</evidence>
<dbReference type="Pfam" id="PF00133">
    <property type="entry name" value="tRNA-synt_1"/>
    <property type="match status" value="1"/>
</dbReference>
<comment type="cofactor">
    <cofactor evidence="1 15">
        <name>Zn(2+)</name>
        <dbReference type="ChEBI" id="CHEBI:29105"/>
    </cofactor>
</comment>
<organism evidence="18 19">
    <name type="scientific">Chlorobium phaeobacteroides (strain DSM 266 / SMG 266 / 2430)</name>
    <dbReference type="NCBI Taxonomy" id="290317"/>
    <lineage>
        <taxon>Bacteria</taxon>
        <taxon>Pseudomonadati</taxon>
        <taxon>Chlorobiota</taxon>
        <taxon>Chlorobiia</taxon>
        <taxon>Chlorobiales</taxon>
        <taxon>Chlorobiaceae</taxon>
        <taxon>Chlorobium/Pelodictyon group</taxon>
        <taxon>Chlorobium</taxon>
    </lineage>
</organism>
<dbReference type="SUPFAM" id="SSF52374">
    <property type="entry name" value="Nucleotidylyl transferase"/>
    <property type="match status" value="1"/>
</dbReference>
<evidence type="ECO:0000256" key="7">
    <source>
        <dbReference type="ARBA" id="ARBA00022723"/>
    </source>
</evidence>
<keyword evidence="8 15" id="KW-0547">Nucleotide-binding</keyword>
<comment type="function">
    <text evidence="13 15">Catalyzes the attachment of isoleucine to tRNA(Ile). As IleRS can inadvertently accommodate and process structurally similar amino acids such as valine, to avoid such errors it has two additional distinct tRNA(Ile)-dependent editing activities. One activity is designated as 'pretransfer' editing and involves the hydrolysis of activated Val-AMP. The other activity is designated 'posttransfer' editing and involves deacylation of mischarged Val-tRNA(Ile).</text>
</comment>
<keyword evidence="19" id="KW-1185">Reference proteome</keyword>
<evidence type="ECO:0000256" key="13">
    <source>
        <dbReference type="ARBA" id="ARBA00025217"/>
    </source>
</evidence>
<comment type="subunit">
    <text evidence="4 15">Monomer.</text>
</comment>
<dbReference type="SUPFAM" id="SSF47323">
    <property type="entry name" value="Anticodon-binding domain of a subclass of class I aminoacyl-tRNA synthetases"/>
    <property type="match status" value="1"/>
</dbReference>
<evidence type="ECO:0000313" key="19">
    <source>
        <dbReference type="Proteomes" id="UP000008701"/>
    </source>
</evidence>
<dbReference type="InterPro" id="IPR009008">
    <property type="entry name" value="Val/Leu/Ile-tRNA-synth_edit"/>
</dbReference>
<dbReference type="SUPFAM" id="SSF50677">
    <property type="entry name" value="ValRS/IleRS/LeuRS editing domain"/>
    <property type="match status" value="1"/>
</dbReference>
<dbReference type="Gene3D" id="1.10.730.10">
    <property type="entry name" value="Isoleucyl-tRNA Synthetase, Domain 1"/>
    <property type="match status" value="1"/>
</dbReference>
<dbReference type="PRINTS" id="PR00984">
    <property type="entry name" value="TRNASYNTHILE"/>
</dbReference>
<dbReference type="FunFam" id="3.40.50.620:FF:000075">
    <property type="entry name" value="Isoleucine--tRNA ligase"/>
    <property type="match status" value="1"/>
</dbReference>
<dbReference type="HAMAP" id="MF_02003">
    <property type="entry name" value="Ile_tRNA_synth_type2"/>
    <property type="match status" value="1"/>
</dbReference>
<dbReference type="KEGG" id="cph:Cpha266_1991"/>
<keyword evidence="5 15" id="KW-0963">Cytoplasm</keyword>
<evidence type="ECO:0000256" key="2">
    <source>
        <dbReference type="ARBA" id="ARBA00004496"/>
    </source>
</evidence>
<dbReference type="PANTHER" id="PTHR42780:SF1">
    <property type="entry name" value="ISOLEUCINE--TRNA LIGASE, CYTOPLASMIC"/>
    <property type="match status" value="1"/>
</dbReference>
<keyword evidence="6 15" id="KW-0436">Ligase</keyword>
<dbReference type="FunFam" id="3.40.50.620:FF:000063">
    <property type="entry name" value="Isoleucine--tRNA ligase"/>
    <property type="match status" value="1"/>
</dbReference>
<dbReference type="InterPro" id="IPR033709">
    <property type="entry name" value="Anticodon_Ile_ABEc"/>
</dbReference>
<dbReference type="InterPro" id="IPR014729">
    <property type="entry name" value="Rossmann-like_a/b/a_fold"/>
</dbReference>
<evidence type="ECO:0000256" key="8">
    <source>
        <dbReference type="ARBA" id="ARBA00022741"/>
    </source>
</evidence>
<evidence type="ECO:0000256" key="15">
    <source>
        <dbReference type="HAMAP-Rule" id="MF_02003"/>
    </source>
</evidence>
<sequence length="1086" mass="124364">MPEKFPEYPSTIPYSVLEAEILNYWNEHRIFRKSLEGHALDKVYSFYEGPPTVNGKPGVHHVFSRTIKDIVCRYRTMQGYLVPRKAGWDTHGLPVEISVEKKLGLKNRSQVEDYGEDEFNKEARALVYHHIDDNREGWGKLTERMGYWVDMDKPYITCTNNYIESVWWALKTIFDKGLIYKDYKIVPQDPKSETVLSSHELALGYKEVTDPSVYVKFRLRDRDENFLVWTTTPWTLISNVSVCVGAEIDYVRVRHIVSGEVLILAKSRLNVLLEKDDAGDSLWQVVSEMKGSDLEGIEYEPLFSYLYPEKRCWYVTTGSFVSTGDGTGIVHIAPAFGADDYELAKMYDLPMLQPVARNGCFTAEVSDYAGMFFKDTDPLIIRQLKDAGQLYRRESITHTYPFSWRYDVPVIYYARESWYIRTTAIADRMVELNKTINWCPPEIGSGRFGNWLEENKDWALSRERFWGSPLPIWVAEDFAIGDDAASGKIFAVGSVAELREGFIDIDGTTYLLGEALDSGMVELDLHKPFVDSIYFIREGKRFTRTPELVDVWFDSGSMPFAQLHYPFENKEEFDRTFPADFIAEGVDQTRGWFYTLHAVATLLFDCPAYKNLIVNGHILDKNGHKMSKSKGNVVDPFETMQRYGADALRWYLIATSPPWRPKSFNTDEIEEEQRKFFRAYINSYNFFVLYANVDAFTHTEPDIPLQDRSELDRWILSSLNTLSSGVRERMEQYDLTGAVRLLNDFAVDDLSNWYIRRSRKRFWKSEMGPDKLAAYQTLYTCLVTTAKLLAPFTPFLAERIFLNLNRVSGFEALESVHLGSFPETDADAIDHALENRMKKAQVVTSLVRTMREKASIKVRQPLKRILLAVSDSAVRQEYEQVAAIITDEVNVQQIEYIEDEGSVISKKIKPNFKTLGPRYGKEMKVLAEAVKMMSHKQIAIIEKEGQLELDVDGRVFELQREDVEIVHEDIEGWLVASDEALGIMVALDTEMNEELEMLGLSRELVSRIQSLRKESGLDITDRILLSIEGSEKLLDAVKRNNAYIRAETLATTLSTAALDPLLTGVDAKGDSVNGEICRLSLQKSDG</sequence>
<dbReference type="InterPro" id="IPR009080">
    <property type="entry name" value="tRNAsynth_Ia_anticodon-bd"/>
</dbReference>
<dbReference type="InterPro" id="IPR002300">
    <property type="entry name" value="aa-tRNA-synth_Ia"/>
</dbReference>
<feature type="domain" description="Methionyl/Valyl/Leucyl/Isoleucyl-tRNA synthetase anticodon-binding" evidence="17">
    <location>
        <begin position="712"/>
        <end position="864"/>
    </location>
</feature>
<feature type="short sequence motif" description="'KMSKS' region" evidence="15">
    <location>
        <begin position="625"/>
        <end position="629"/>
    </location>
</feature>
<reference evidence="18 19" key="1">
    <citation type="submission" date="2006-12" db="EMBL/GenBank/DDBJ databases">
        <title>Complete sequence of Chlorobium phaeobacteroides DSM 266.</title>
        <authorList>
            <consortium name="US DOE Joint Genome Institute"/>
            <person name="Copeland A."/>
            <person name="Lucas S."/>
            <person name="Lapidus A."/>
            <person name="Barry K."/>
            <person name="Detter J.C."/>
            <person name="Glavina del Rio T."/>
            <person name="Hammon N."/>
            <person name="Israni S."/>
            <person name="Pitluck S."/>
            <person name="Goltsman E."/>
            <person name="Schmutz J."/>
            <person name="Larimer F."/>
            <person name="Land M."/>
            <person name="Hauser L."/>
            <person name="Mikhailova N."/>
            <person name="Li T."/>
            <person name="Overmann J."/>
            <person name="Bryant D.A."/>
            <person name="Richardson P."/>
        </authorList>
    </citation>
    <scope>NUCLEOTIDE SEQUENCE [LARGE SCALE GENOMIC DNA]</scope>
    <source>
        <strain evidence="18 19">DSM 266</strain>
    </source>
</reference>
<dbReference type="STRING" id="290317.Cpha266_1991"/>
<evidence type="ECO:0000256" key="1">
    <source>
        <dbReference type="ARBA" id="ARBA00001947"/>
    </source>
</evidence>
<dbReference type="CDD" id="cd07961">
    <property type="entry name" value="Anticodon_Ia_Ile_ABEc"/>
    <property type="match status" value="1"/>
</dbReference>
<accession>A1BHX7</accession>
<protein>
    <recommendedName>
        <fullName evidence="15">Isoleucine--tRNA ligase</fullName>
        <ecNumber evidence="15">6.1.1.5</ecNumber>
    </recommendedName>
    <alternativeName>
        <fullName evidence="15">Isoleucyl-tRNA synthetase</fullName>
        <shortName evidence="15">IleRS</shortName>
    </alternativeName>
</protein>
<gene>
    <name evidence="15" type="primary">ileS</name>
    <name evidence="18" type="ordered locus">Cpha266_1991</name>
</gene>
<feature type="binding site" evidence="15">
    <location>
        <position position="628"/>
    </location>
    <ligand>
        <name>ATP</name>
        <dbReference type="ChEBI" id="CHEBI:30616"/>
    </ligand>
</feature>
<comment type="similarity">
    <text evidence="3 15">Belongs to the class-I aminoacyl-tRNA synthetase family. IleS type 2 subfamily.</text>
</comment>
<comment type="subcellular location">
    <subcellularLocation>
        <location evidence="2 15">Cytoplasm</location>
    </subcellularLocation>
</comment>
<evidence type="ECO:0000256" key="4">
    <source>
        <dbReference type="ARBA" id="ARBA00011245"/>
    </source>
</evidence>
<evidence type="ECO:0000256" key="12">
    <source>
        <dbReference type="ARBA" id="ARBA00023146"/>
    </source>
</evidence>
<feature type="short sequence motif" description="'HIGH' region" evidence="15">
    <location>
        <begin position="51"/>
        <end position="61"/>
    </location>
</feature>
<evidence type="ECO:0000256" key="3">
    <source>
        <dbReference type="ARBA" id="ARBA00007078"/>
    </source>
</evidence>
<evidence type="ECO:0000256" key="5">
    <source>
        <dbReference type="ARBA" id="ARBA00022490"/>
    </source>
</evidence>
<feature type="domain" description="Aminoacyl-tRNA synthetase class Ia" evidence="16">
    <location>
        <begin position="21"/>
        <end position="656"/>
    </location>
</feature>
<evidence type="ECO:0000256" key="10">
    <source>
        <dbReference type="ARBA" id="ARBA00022840"/>
    </source>
</evidence>
<dbReference type="GO" id="GO:0004822">
    <property type="term" value="F:isoleucine-tRNA ligase activity"/>
    <property type="evidence" value="ECO:0007669"/>
    <property type="project" value="UniProtKB-UniRule"/>
</dbReference>
<dbReference type="Proteomes" id="UP000008701">
    <property type="component" value="Chromosome"/>
</dbReference>
<keyword evidence="10 15" id="KW-0067">ATP-binding</keyword>
<evidence type="ECO:0000256" key="11">
    <source>
        <dbReference type="ARBA" id="ARBA00022917"/>
    </source>
</evidence>
<dbReference type="Pfam" id="PF08264">
    <property type="entry name" value="Anticodon_1"/>
    <property type="match status" value="1"/>
</dbReference>
<dbReference type="EMBL" id="CP000492">
    <property type="protein sequence ID" value="ABL66004.1"/>
    <property type="molecule type" value="Genomic_DNA"/>
</dbReference>
<keyword evidence="9 15" id="KW-0862">Zinc</keyword>
<dbReference type="AlphaFoldDB" id="A1BHX7"/>
<dbReference type="InterPro" id="IPR023586">
    <property type="entry name" value="Ile-tRNA-ligase_type2"/>
</dbReference>
<dbReference type="NCBIfam" id="TIGR00392">
    <property type="entry name" value="ileS"/>
    <property type="match status" value="1"/>
</dbReference>
<dbReference type="InterPro" id="IPR013155">
    <property type="entry name" value="M/V/L/I-tRNA-synth_anticd-bd"/>
</dbReference>
<evidence type="ECO:0000313" key="18">
    <source>
        <dbReference type="EMBL" id="ABL66004.1"/>
    </source>
</evidence>
<name>A1BHX7_CHLPD</name>
<dbReference type="GO" id="GO:0002161">
    <property type="term" value="F:aminoacyl-tRNA deacylase activity"/>
    <property type="evidence" value="ECO:0007669"/>
    <property type="project" value="InterPro"/>
</dbReference>
<dbReference type="GO" id="GO:0005737">
    <property type="term" value="C:cytoplasm"/>
    <property type="evidence" value="ECO:0007669"/>
    <property type="project" value="UniProtKB-SubCell"/>
</dbReference>
<evidence type="ECO:0000256" key="9">
    <source>
        <dbReference type="ARBA" id="ARBA00022833"/>
    </source>
</evidence>
<proteinExistence type="inferred from homology"/>